<dbReference type="InterPro" id="IPR048068">
    <property type="entry name" value="LarA-like"/>
</dbReference>
<evidence type="ECO:0000259" key="2">
    <source>
        <dbReference type="Pfam" id="PF21113"/>
    </source>
</evidence>
<dbReference type="EMBL" id="CP036268">
    <property type="protein sequence ID" value="QDT37320.1"/>
    <property type="molecule type" value="Genomic_DNA"/>
</dbReference>
<dbReference type="Pfam" id="PF21113">
    <property type="entry name" value="LarA_C"/>
    <property type="match status" value="1"/>
</dbReference>
<dbReference type="InterPro" id="IPR048520">
    <property type="entry name" value="LarA_C"/>
</dbReference>
<evidence type="ECO:0000313" key="3">
    <source>
        <dbReference type="EMBL" id="QDT37320.1"/>
    </source>
</evidence>
<dbReference type="Gene3D" id="3.90.226.30">
    <property type="match status" value="1"/>
</dbReference>
<organism evidence="3 4">
    <name type="scientific">Stratiformator vulcanicus</name>
    <dbReference type="NCBI Taxonomy" id="2527980"/>
    <lineage>
        <taxon>Bacteria</taxon>
        <taxon>Pseudomonadati</taxon>
        <taxon>Planctomycetota</taxon>
        <taxon>Planctomycetia</taxon>
        <taxon>Planctomycetales</taxon>
        <taxon>Planctomycetaceae</taxon>
        <taxon>Stratiformator</taxon>
    </lineage>
</organism>
<protein>
    <submittedName>
        <fullName evidence="3">Uncharacterized protein</fullName>
    </submittedName>
</protein>
<dbReference type="RefSeq" id="WP_145363448.1">
    <property type="nucleotide sequence ID" value="NZ_CP036268.1"/>
</dbReference>
<keyword evidence="4" id="KW-1185">Reference proteome</keyword>
<dbReference type="AlphaFoldDB" id="A0A517R0H1"/>
<feature type="domain" description="Lactate racemase C-terminal" evidence="2">
    <location>
        <begin position="275"/>
        <end position="417"/>
    </location>
</feature>
<feature type="domain" description="LarA-like N-terminal" evidence="1">
    <location>
        <begin position="7"/>
        <end position="209"/>
    </location>
</feature>
<dbReference type="Proteomes" id="UP000317318">
    <property type="component" value="Chromosome"/>
</dbReference>
<name>A0A517R0H1_9PLAN</name>
<dbReference type="KEGG" id="svp:Pan189_16930"/>
<accession>A0A517R0H1</accession>
<dbReference type="OrthoDB" id="9770545at2"/>
<reference evidence="3 4" key="1">
    <citation type="submission" date="2019-02" db="EMBL/GenBank/DDBJ databases">
        <title>Deep-cultivation of Planctomycetes and their phenomic and genomic characterization uncovers novel biology.</title>
        <authorList>
            <person name="Wiegand S."/>
            <person name="Jogler M."/>
            <person name="Boedeker C."/>
            <person name="Pinto D."/>
            <person name="Vollmers J."/>
            <person name="Rivas-Marin E."/>
            <person name="Kohn T."/>
            <person name="Peeters S.H."/>
            <person name="Heuer A."/>
            <person name="Rast P."/>
            <person name="Oberbeckmann S."/>
            <person name="Bunk B."/>
            <person name="Jeske O."/>
            <person name="Meyerdierks A."/>
            <person name="Storesund J.E."/>
            <person name="Kallscheuer N."/>
            <person name="Luecker S."/>
            <person name="Lage O.M."/>
            <person name="Pohl T."/>
            <person name="Merkel B.J."/>
            <person name="Hornburger P."/>
            <person name="Mueller R.-W."/>
            <person name="Bruemmer F."/>
            <person name="Labrenz M."/>
            <person name="Spormann A.M."/>
            <person name="Op den Camp H."/>
            <person name="Overmann J."/>
            <person name="Amann R."/>
            <person name="Jetten M.S.M."/>
            <person name="Mascher T."/>
            <person name="Medema M.H."/>
            <person name="Devos D.P."/>
            <person name="Kaster A.-K."/>
            <person name="Ovreas L."/>
            <person name="Rohde M."/>
            <person name="Galperin M.Y."/>
            <person name="Jogler C."/>
        </authorList>
    </citation>
    <scope>NUCLEOTIDE SEQUENCE [LARGE SCALE GENOMIC DNA]</scope>
    <source>
        <strain evidence="3 4">Pan189</strain>
    </source>
</reference>
<dbReference type="InterPro" id="IPR018657">
    <property type="entry name" value="LarA-like_N"/>
</dbReference>
<dbReference type="Pfam" id="PF09861">
    <property type="entry name" value="Lar_N"/>
    <property type="match status" value="1"/>
</dbReference>
<gene>
    <name evidence="3" type="ORF">Pan189_16930</name>
</gene>
<dbReference type="Gene3D" id="3.40.50.11440">
    <property type="match status" value="1"/>
</dbReference>
<dbReference type="InterPro" id="IPR043166">
    <property type="entry name" value="LarA-like_C"/>
</dbReference>
<dbReference type="PANTHER" id="PTHR33171">
    <property type="entry name" value="LAR_N DOMAIN-CONTAINING PROTEIN"/>
    <property type="match status" value="1"/>
</dbReference>
<dbReference type="GO" id="GO:0050043">
    <property type="term" value="F:lactate racemase activity"/>
    <property type="evidence" value="ECO:0007669"/>
    <property type="project" value="InterPro"/>
</dbReference>
<evidence type="ECO:0000313" key="4">
    <source>
        <dbReference type="Proteomes" id="UP000317318"/>
    </source>
</evidence>
<proteinExistence type="predicted"/>
<evidence type="ECO:0000259" key="1">
    <source>
        <dbReference type="Pfam" id="PF09861"/>
    </source>
</evidence>
<dbReference type="NCBIfam" id="NF033504">
    <property type="entry name" value="Ni_dep_LarA"/>
    <property type="match status" value="1"/>
</dbReference>
<dbReference type="PANTHER" id="PTHR33171:SF17">
    <property type="entry name" value="LARA-LIKE N-TERMINAL DOMAIN-CONTAINING PROTEIN"/>
    <property type="match status" value="1"/>
</dbReference>
<sequence>MQLRLDYGKTGLDIEVPDANLVGPLTLQPVEPLDDPTAAVERLLADPIGTPPLSEIAKDKRSACIVICDITRPVPNAMLLGPILSTLETSGIPREGICILIATGLHRPNEGEELVELVGREIAENYRCENHFGKRIEEHTYCGESPNGVPIWIDSRYVEAELKITTGLIEPHLMAGYSGGRKLICPGIAALETVKVWHSPKFLEHPNADCGFLEGNPVHEENTWIGLHVGCDFIVNVTLDEKRRVTSVVAGDMIKAFHAGVENVREIVAAEVDAPVDVVVTSCAGYPLDQNFYQSVKGLTGVLSILKRGGTIILAADLSEGVGSPEFDSLFDQNESLDEFMHKITNTDYFVMDQWQLEELAKVRRKVEVVYVTGGLAPEELDRLFVSSAPTVEAAIESALDKHGSDARIAVVPKGPYVMPVLAGRDA</sequence>
<dbReference type="InterPro" id="IPR047926">
    <property type="entry name" value="Ni_dep_LarA"/>
</dbReference>